<dbReference type="Proteomes" id="UP000012099">
    <property type="component" value="Unassembled WGS sequence"/>
</dbReference>
<evidence type="ECO:0000313" key="2">
    <source>
        <dbReference type="Proteomes" id="UP000012099"/>
    </source>
</evidence>
<protein>
    <submittedName>
        <fullName evidence="1">Uncharacterized protein</fullName>
    </submittedName>
</protein>
<organism evidence="1 2">
    <name type="scientific">Leptospira noguchii str. 2007001578</name>
    <dbReference type="NCBI Taxonomy" id="1049974"/>
    <lineage>
        <taxon>Bacteria</taxon>
        <taxon>Pseudomonadati</taxon>
        <taxon>Spirochaetota</taxon>
        <taxon>Spirochaetia</taxon>
        <taxon>Leptospirales</taxon>
        <taxon>Leptospiraceae</taxon>
        <taxon>Leptospira</taxon>
    </lineage>
</organism>
<comment type="caution">
    <text evidence="1">The sequence shown here is derived from an EMBL/GenBank/DDBJ whole genome shotgun (WGS) entry which is preliminary data.</text>
</comment>
<gene>
    <name evidence="1" type="ORF">LEP1GSC035_5005</name>
</gene>
<reference evidence="1 2" key="1">
    <citation type="submission" date="2013-01" db="EMBL/GenBank/DDBJ databases">
        <authorList>
            <person name="Harkins D.M."/>
            <person name="Durkin A.S."/>
            <person name="Brinkac L.M."/>
            <person name="Haft D.H."/>
            <person name="Selengut J.D."/>
            <person name="Sanka R."/>
            <person name="DePew J."/>
            <person name="Purushe J."/>
            <person name="Whelen A.C."/>
            <person name="Vinetz J.M."/>
            <person name="Sutton G.G."/>
            <person name="Nierman W.C."/>
            <person name="Fouts D.E."/>
        </authorList>
    </citation>
    <scope>NUCLEOTIDE SEQUENCE [LARGE SCALE GENOMIC DNA]</scope>
    <source>
        <strain evidence="1 2">2007001578</strain>
    </source>
</reference>
<evidence type="ECO:0000313" key="1">
    <source>
        <dbReference type="EMBL" id="EMN00533.1"/>
    </source>
</evidence>
<dbReference type="EMBL" id="AHMH02000086">
    <property type="protein sequence ID" value="EMN00533.1"/>
    <property type="molecule type" value="Genomic_DNA"/>
</dbReference>
<keyword evidence="2" id="KW-1185">Reference proteome</keyword>
<sequence>MERFYRVRMFEIFVLQNCGNYCKLKILQLYSQIVGTTANLRFYICIHKLWELLQT</sequence>
<name>A0ABP2TBU9_9LEPT</name>
<proteinExistence type="predicted"/>
<accession>A0ABP2TBU9</accession>